<sequence>MQPTMLRLLAFMSLSANLANAITPQQIVPASVPNANNVQQAAVKNGQLSTEGVQTLDGVAIDAIPEGRSAPAIMAAAITPTTWTATADSYQPGYPPSNVLDGDTNTFWHTPFGANGNPLPHTLTIDMKQQYLINSIAYVPRQDGQLNGNVGQHIIQVSADGITFTTPVATGTYADTSLTKTTIFEATYARFVRFTAQTEAGGRGPWTSCASFNIFQTTQQAPAKAGGEWSPTIDFPIVPVSLALQYNTGNVLAWSSYAASTFGGSNGGYTLTATYFPQTGVVSQRNVTNIGHDMFCEGLSIAADGRFIATGGNSNYKTSIYSPRYDQWTAGAQMHVPRGYAAQATLSNGNVFMIGGSWAGGLGNKNGELYSPSANTWTALSGAPVQPMLTNDAQGVYRADNHGWLFGWKNGYVFQAGPSKNMNWYGTGGAGSVAGAGTRGNDADAMCGMAVMYDATQGKILTLGGSPSYQSSTATSNAFIIQINGPNTYPGVQRINPMWFQRTFANAVVLPGGKVFITGGQVNAQPFSDDTSQLQPELWDPVTTNFVKLSPNTIPRNYHSTALLLADATVLSGGGGLCGACATNHFDAQIYSPPYLFNADGSRAVRPVITNAPTSAPISGTITVSTDMAATKFDFIRLGSTTHTVNTDQRRIPLYPRTTNGFTYTLPLPTDPGIMIPGWYMLFVMNQQGTPSLAKFIWVPLP</sequence>
<evidence type="ECO:0000259" key="3">
    <source>
        <dbReference type="PROSITE" id="PS50022"/>
    </source>
</evidence>
<comment type="caution">
    <text evidence="4">The sequence shown here is derived from an EMBL/GenBank/DDBJ whole genome shotgun (WGS) entry which is preliminary data.</text>
</comment>
<name>A0ABR4AN68_9LECA</name>
<dbReference type="Proteomes" id="UP001590950">
    <property type="component" value="Unassembled WGS sequence"/>
</dbReference>
<accession>A0ABR4AN68</accession>
<evidence type="ECO:0000256" key="1">
    <source>
        <dbReference type="ARBA" id="ARBA00022729"/>
    </source>
</evidence>
<proteinExistence type="predicted"/>
<feature type="chain" id="PRO_5046617682" description="F5/8 type C domain-containing protein" evidence="2">
    <location>
        <begin position="22"/>
        <end position="702"/>
    </location>
</feature>
<dbReference type="Pfam" id="PF09118">
    <property type="entry name" value="GO-like_E_set"/>
    <property type="match status" value="1"/>
</dbReference>
<dbReference type="Gene3D" id="2.60.120.260">
    <property type="entry name" value="Galactose-binding domain-like"/>
    <property type="match status" value="1"/>
</dbReference>
<dbReference type="SUPFAM" id="SSF50965">
    <property type="entry name" value="Galactose oxidase, central domain"/>
    <property type="match status" value="1"/>
</dbReference>
<dbReference type="InterPro" id="IPR009880">
    <property type="entry name" value="Glyoxal_oxidase_N"/>
</dbReference>
<dbReference type="PANTHER" id="PTHR32208">
    <property type="entry name" value="SECRETED PROTEIN-RELATED"/>
    <property type="match status" value="1"/>
</dbReference>
<feature type="domain" description="F5/8 type C" evidence="3">
    <location>
        <begin position="61"/>
        <end position="196"/>
    </location>
</feature>
<dbReference type="Pfam" id="PF07250">
    <property type="entry name" value="Glyoxal_oxid_N"/>
    <property type="match status" value="1"/>
</dbReference>
<dbReference type="InterPro" id="IPR000421">
    <property type="entry name" value="FA58C"/>
</dbReference>
<dbReference type="Gene3D" id="2.130.10.80">
    <property type="entry name" value="Galactose oxidase/kelch, beta-propeller"/>
    <property type="match status" value="1"/>
</dbReference>
<dbReference type="InterPro" id="IPR013783">
    <property type="entry name" value="Ig-like_fold"/>
</dbReference>
<dbReference type="CDD" id="cd02851">
    <property type="entry name" value="E_set_GO_C"/>
    <property type="match status" value="1"/>
</dbReference>
<dbReference type="InterPro" id="IPR006652">
    <property type="entry name" value="Kelch_1"/>
</dbReference>
<feature type="signal peptide" evidence="2">
    <location>
        <begin position="1"/>
        <end position="21"/>
    </location>
</feature>
<dbReference type="Pfam" id="PF00754">
    <property type="entry name" value="F5_F8_type_C"/>
    <property type="match status" value="1"/>
</dbReference>
<reference evidence="4 5" key="1">
    <citation type="submission" date="2024-09" db="EMBL/GenBank/DDBJ databases">
        <title>Rethinking Asexuality: The Enigmatic Case of Functional Sexual Genes in Lepraria (Stereocaulaceae).</title>
        <authorList>
            <person name="Doellman M."/>
            <person name="Sun Y."/>
            <person name="Barcenas-Pena A."/>
            <person name="Lumbsch H.T."/>
            <person name="Grewe F."/>
        </authorList>
    </citation>
    <scope>NUCLEOTIDE SEQUENCE [LARGE SCALE GENOMIC DNA]</scope>
    <source>
        <strain evidence="4 5">Mercado 3170</strain>
    </source>
</reference>
<dbReference type="SMART" id="SM00612">
    <property type="entry name" value="Kelch"/>
    <property type="match status" value="2"/>
</dbReference>
<protein>
    <recommendedName>
        <fullName evidence="3">F5/8 type C domain-containing protein</fullName>
    </recommendedName>
</protein>
<gene>
    <name evidence="4" type="ORF">N7G274_001576</name>
</gene>
<dbReference type="InterPro" id="IPR037293">
    <property type="entry name" value="Gal_Oxidase_central_sf"/>
</dbReference>
<keyword evidence="5" id="KW-1185">Reference proteome</keyword>
<organism evidence="4 5">
    <name type="scientific">Stereocaulon virgatum</name>
    <dbReference type="NCBI Taxonomy" id="373712"/>
    <lineage>
        <taxon>Eukaryota</taxon>
        <taxon>Fungi</taxon>
        <taxon>Dikarya</taxon>
        <taxon>Ascomycota</taxon>
        <taxon>Pezizomycotina</taxon>
        <taxon>Lecanoromycetes</taxon>
        <taxon>OSLEUM clade</taxon>
        <taxon>Lecanoromycetidae</taxon>
        <taxon>Lecanorales</taxon>
        <taxon>Lecanorineae</taxon>
        <taxon>Stereocaulaceae</taxon>
        <taxon>Stereocaulon</taxon>
    </lineage>
</organism>
<dbReference type="EMBL" id="JBEFKJ010000004">
    <property type="protein sequence ID" value="KAL2046129.1"/>
    <property type="molecule type" value="Genomic_DNA"/>
</dbReference>
<evidence type="ECO:0000256" key="2">
    <source>
        <dbReference type="SAM" id="SignalP"/>
    </source>
</evidence>
<dbReference type="Gene3D" id="2.60.40.10">
    <property type="entry name" value="Immunoglobulins"/>
    <property type="match status" value="1"/>
</dbReference>
<keyword evidence="1 2" id="KW-0732">Signal</keyword>
<evidence type="ECO:0000313" key="5">
    <source>
        <dbReference type="Proteomes" id="UP001590950"/>
    </source>
</evidence>
<dbReference type="PROSITE" id="PS50022">
    <property type="entry name" value="FA58C_3"/>
    <property type="match status" value="1"/>
</dbReference>
<dbReference type="PANTHER" id="PTHR32208:SF68">
    <property type="entry name" value="GALACTOSE OXIDASE"/>
    <property type="match status" value="1"/>
</dbReference>
<dbReference type="InterPro" id="IPR011043">
    <property type="entry name" value="Gal_Oxase/kelch_b-propeller"/>
</dbReference>
<dbReference type="SUPFAM" id="SSF49785">
    <property type="entry name" value="Galactose-binding domain-like"/>
    <property type="match status" value="1"/>
</dbReference>
<dbReference type="InterPro" id="IPR008979">
    <property type="entry name" value="Galactose-bd-like_sf"/>
</dbReference>
<dbReference type="InterPro" id="IPR014756">
    <property type="entry name" value="Ig_E-set"/>
</dbReference>
<dbReference type="SUPFAM" id="SSF81296">
    <property type="entry name" value="E set domains"/>
    <property type="match status" value="1"/>
</dbReference>
<evidence type="ECO:0000313" key="4">
    <source>
        <dbReference type="EMBL" id="KAL2046129.1"/>
    </source>
</evidence>
<dbReference type="InterPro" id="IPR015202">
    <property type="entry name" value="GO-like_E_set"/>
</dbReference>